<comment type="caution">
    <text evidence="1">The sequence shown here is derived from an EMBL/GenBank/DDBJ whole genome shotgun (WGS) entry which is preliminary data.</text>
</comment>
<sequence length="374" mass="41562">MNWMTRLLKSARTELEAPKPLNEAAVHGTQETAATTALMRAMESTVHQRHSDGLATHRRLTAELATHHAKAALFATWRRQISEQRELLRALELEAELMAYLLDRYAMVDGRYYRTLSALERTELLRTELPGESAGVACDRQEPTVPLELPDGSLWNDSQAAQAVNLSTEELERANMQLAQQCAAVNAGIQADESAEQLERQTTALQHSVELKQSETQALKSMFLKYGAVRGVLLSKMSERESRDVFLKGARDLARVKLDQARVAEHEVQAKSLEPAGSELAPAVRENGKAYLRTRPKGGWQAKASGDMIESKPVDSLFAGWSDVHRRVSLQQVADKLGIKRRAAKKILQDAVQRGVLVALPNGWYEVASRQPPT</sequence>
<reference evidence="1 2" key="1">
    <citation type="submission" date="2019-10" db="EMBL/GenBank/DDBJ databases">
        <title>Paraburkholderia sp. isolated from nodules of Mimosa pudica from Brazilian Atlantic Forest soils.</title>
        <authorList>
            <person name="Paulitsch F."/>
            <person name="Hungria M."/>
            <person name="Dall'Agnol R."/>
        </authorList>
    </citation>
    <scope>NUCLEOTIDE SEQUENCE [LARGE SCALE GENOMIC DNA]</scope>
    <source>
        <strain evidence="1 2">CNPSo 3157</strain>
    </source>
</reference>
<name>A0A7X1NKR6_9BURK</name>
<evidence type="ECO:0000313" key="1">
    <source>
        <dbReference type="EMBL" id="MPW23243.1"/>
    </source>
</evidence>
<dbReference type="AlphaFoldDB" id="A0A7X1NKR6"/>
<accession>A0A7X1NKR6</accession>
<proteinExistence type="predicted"/>
<dbReference type="RefSeq" id="WP_152767776.1">
    <property type="nucleotide sequence ID" value="NZ_WHNP01000098.1"/>
</dbReference>
<dbReference type="Proteomes" id="UP000484381">
    <property type="component" value="Unassembled WGS sequence"/>
</dbReference>
<gene>
    <name evidence="1" type="ORF">GCT13_42405</name>
</gene>
<protein>
    <submittedName>
        <fullName evidence="1">Uncharacterized protein</fullName>
    </submittedName>
</protein>
<dbReference type="EMBL" id="WHNP01000098">
    <property type="protein sequence ID" value="MPW23243.1"/>
    <property type="molecule type" value="Genomic_DNA"/>
</dbReference>
<keyword evidence="2" id="KW-1185">Reference proteome</keyword>
<evidence type="ECO:0000313" key="2">
    <source>
        <dbReference type="Proteomes" id="UP000484381"/>
    </source>
</evidence>
<organism evidence="1 2">
    <name type="scientific">Paraburkholderia franconis</name>
    <dbReference type="NCBI Taxonomy" id="2654983"/>
    <lineage>
        <taxon>Bacteria</taxon>
        <taxon>Pseudomonadati</taxon>
        <taxon>Pseudomonadota</taxon>
        <taxon>Betaproteobacteria</taxon>
        <taxon>Burkholderiales</taxon>
        <taxon>Burkholderiaceae</taxon>
        <taxon>Paraburkholderia</taxon>
    </lineage>
</organism>